<evidence type="ECO:0000313" key="3">
    <source>
        <dbReference type="Proteomes" id="UP000481030"/>
    </source>
</evidence>
<accession>A0A6L3V6Z2</accession>
<sequence length="311" mass="35027">MRTWRVGTFSMGASLLLLGIFLLFSQFFGYQLLTIMMSWWPAILIVLGIEILVFIFLSKEERPFLKYDFLSIFFVGILGTVGIGFAIISSTGILAKVNDVLQREEQTLDLPSYEQKISNEVKRVVVNTDRYPLTIEGTANNEISMFGTYQTQVRKNEQLISKANDYVSIQEKGDTIYVQVKGLPSDSLGPFGRYASLSATILIPSHVKLEVNGNDNPITLKPRSLMNDWSVDRASHLSVQIVNSSDVKISATGVQEISGDQEKWSIIKENVNNDRDEYREDVIKLATFQMGKGTHHLQIINSYQLSLNTVE</sequence>
<reference evidence="2 3" key="1">
    <citation type="journal article" date="2016" name="Antonie Van Leeuwenhoek">
        <title>Bacillus depressus sp. nov., isolated from soil of a sunflower field.</title>
        <authorList>
            <person name="Wei X."/>
            <person name="Xin D."/>
            <person name="Xin Y."/>
            <person name="Zhang H."/>
            <person name="Wang T."/>
            <person name="Zhang J."/>
        </authorList>
    </citation>
    <scope>NUCLEOTIDE SEQUENCE [LARGE SCALE GENOMIC DNA]</scope>
    <source>
        <strain evidence="2 3">BZ1</strain>
    </source>
</reference>
<name>A0A6L3V6Z2_9BACI</name>
<feature type="transmembrane region" description="Helical" evidence="1">
    <location>
        <begin position="39"/>
        <end position="57"/>
    </location>
</feature>
<keyword evidence="1" id="KW-0812">Transmembrane</keyword>
<dbReference type="OrthoDB" id="1707123at2"/>
<keyword evidence="1" id="KW-1133">Transmembrane helix</keyword>
<dbReference type="EMBL" id="WBOS01000012">
    <property type="protein sequence ID" value="KAB2331169.1"/>
    <property type="molecule type" value="Genomic_DNA"/>
</dbReference>
<dbReference type="AlphaFoldDB" id="A0A6L3V6Z2"/>
<evidence type="ECO:0000313" key="2">
    <source>
        <dbReference type="EMBL" id="KAB2331169.1"/>
    </source>
</evidence>
<protein>
    <recommendedName>
        <fullName evidence="4">Exosporium protein E</fullName>
    </recommendedName>
</protein>
<organism evidence="2 3">
    <name type="scientific">Cytobacillus depressus</name>
    <dbReference type="NCBI Taxonomy" id="1602942"/>
    <lineage>
        <taxon>Bacteria</taxon>
        <taxon>Bacillati</taxon>
        <taxon>Bacillota</taxon>
        <taxon>Bacilli</taxon>
        <taxon>Bacillales</taxon>
        <taxon>Bacillaceae</taxon>
        <taxon>Cytobacillus</taxon>
    </lineage>
</organism>
<dbReference type="Proteomes" id="UP000481030">
    <property type="component" value="Unassembled WGS sequence"/>
</dbReference>
<keyword evidence="1" id="KW-0472">Membrane</keyword>
<evidence type="ECO:0008006" key="4">
    <source>
        <dbReference type="Google" id="ProtNLM"/>
    </source>
</evidence>
<feature type="transmembrane region" description="Helical" evidence="1">
    <location>
        <begin position="69"/>
        <end position="88"/>
    </location>
</feature>
<keyword evidence="3" id="KW-1185">Reference proteome</keyword>
<proteinExistence type="predicted"/>
<comment type="caution">
    <text evidence="2">The sequence shown here is derived from an EMBL/GenBank/DDBJ whole genome shotgun (WGS) entry which is preliminary data.</text>
</comment>
<dbReference type="RefSeq" id="WP_151536368.1">
    <property type="nucleotide sequence ID" value="NZ_WBOS01000012.1"/>
</dbReference>
<evidence type="ECO:0000256" key="1">
    <source>
        <dbReference type="SAM" id="Phobius"/>
    </source>
</evidence>
<gene>
    <name evidence="2" type="ORF">F7731_19025</name>
</gene>